<dbReference type="InterPro" id="IPR009057">
    <property type="entry name" value="Homeodomain-like_sf"/>
</dbReference>
<dbReference type="Gene3D" id="1.10.10.10">
    <property type="entry name" value="Winged helix-like DNA-binding domain superfamily/Winged helix DNA-binding domain"/>
    <property type="match status" value="1"/>
</dbReference>
<comment type="caution">
    <text evidence="2">The sequence shown here is derived from an EMBL/GenBank/DDBJ whole genome shotgun (WGS) entry which is preliminary data.</text>
</comment>
<evidence type="ECO:0000313" key="2">
    <source>
        <dbReference type="EMBL" id="KAK4327297.1"/>
    </source>
</evidence>
<dbReference type="Pfam" id="PF13384">
    <property type="entry name" value="HTH_23"/>
    <property type="match status" value="1"/>
</dbReference>
<dbReference type="SUPFAM" id="SSF46689">
    <property type="entry name" value="Homeodomain-like"/>
    <property type="match status" value="1"/>
</dbReference>
<sequence length="135" mass="15611">MDVRNAHSRTAMADRLVMVWMWLNGTSARRISRYTGASVSTVYRWIRRWYDEGTLETRPYCGRHMTIDTRKPTSVSSEYLHNLKLPATPNIPIDGICHLPRTKNNWSSVIGMGSIKMDSVLRHIYLTAPYYGKFS</sequence>
<proteinExistence type="predicted"/>
<dbReference type="InterPro" id="IPR036388">
    <property type="entry name" value="WH-like_DNA-bd_sf"/>
</dbReference>
<comment type="subcellular location">
    <subcellularLocation>
        <location evidence="1">Nucleus</location>
    </subcellularLocation>
</comment>
<protein>
    <submittedName>
        <fullName evidence="2">Uncharacterized protein</fullName>
    </submittedName>
</protein>
<keyword evidence="3" id="KW-1185">Reference proteome</keyword>
<dbReference type="AlphaFoldDB" id="A0AAE1QLE2"/>
<dbReference type="GO" id="GO:0005634">
    <property type="term" value="C:nucleus"/>
    <property type="evidence" value="ECO:0007669"/>
    <property type="project" value="UniProtKB-SubCell"/>
</dbReference>
<name>A0AAE1QLE2_9EUCA</name>
<reference evidence="2" key="1">
    <citation type="submission" date="2023-11" db="EMBL/GenBank/DDBJ databases">
        <title>Genome assemblies of two species of porcelain crab, Petrolisthes cinctipes and Petrolisthes manimaculis (Anomura: Porcellanidae).</title>
        <authorList>
            <person name="Angst P."/>
        </authorList>
    </citation>
    <scope>NUCLEOTIDE SEQUENCE</scope>
    <source>
        <strain evidence="2">PB745_02</strain>
        <tissue evidence="2">Gill</tissue>
    </source>
</reference>
<organism evidence="2 3">
    <name type="scientific">Petrolisthes manimaculis</name>
    <dbReference type="NCBI Taxonomy" id="1843537"/>
    <lineage>
        <taxon>Eukaryota</taxon>
        <taxon>Metazoa</taxon>
        <taxon>Ecdysozoa</taxon>
        <taxon>Arthropoda</taxon>
        <taxon>Crustacea</taxon>
        <taxon>Multicrustacea</taxon>
        <taxon>Malacostraca</taxon>
        <taxon>Eumalacostraca</taxon>
        <taxon>Eucarida</taxon>
        <taxon>Decapoda</taxon>
        <taxon>Pleocyemata</taxon>
        <taxon>Anomura</taxon>
        <taxon>Galatheoidea</taxon>
        <taxon>Porcellanidae</taxon>
        <taxon>Petrolisthes</taxon>
    </lineage>
</organism>
<evidence type="ECO:0000256" key="1">
    <source>
        <dbReference type="ARBA" id="ARBA00004123"/>
    </source>
</evidence>
<gene>
    <name evidence="2" type="ORF">Pmani_002238</name>
</gene>
<dbReference type="Proteomes" id="UP001292094">
    <property type="component" value="Unassembled WGS sequence"/>
</dbReference>
<accession>A0AAE1QLE2</accession>
<dbReference type="EMBL" id="JAWZYT010000158">
    <property type="protein sequence ID" value="KAK4327297.1"/>
    <property type="molecule type" value="Genomic_DNA"/>
</dbReference>
<evidence type="ECO:0000313" key="3">
    <source>
        <dbReference type="Proteomes" id="UP001292094"/>
    </source>
</evidence>